<evidence type="ECO:0000313" key="4">
    <source>
        <dbReference type="EMBL" id="BBH90235.1"/>
    </source>
</evidence>
<organism evidence="3">
    <name type="scientific">Thermosporothrix sp. COM3</name>
    <dbReference type="NCBI Taxonomy" id="2490863"/>
    <lineage>
        <taxon>Bacteria</taxon>
        <taxon>Bacillati</taxon>
        <taxon>Chloroflexota</taxon>
        <taxon>Ktedonobacteria</taxon>
        <taxon>Ktedonobacterales</taxon>
        <taxon>Thermosporotrichaceae</taxon>
        <taxon>Thermosporothrix</taxon>
    </lineage>
</organism>
<feature type="region of interest" description="Disordered" evidence="1">
    <location>
        <begin position="119"/>
        <end position="138"/>
    </location>
</feature>
<evidence type="ECO:0000313" key="2">
    <source>
        <dbReference type="EMBL" id="BBH90105.1"/>
    </source>
</evidence>
<feature type="compositionally biased region" description="Basic and acidic residues" evidence="1">
    <location>
        <begin position="120"/>
        <end position="138"/>
    </location>
</feature>
<gene>
    <name evidence="2" type="ORF">KTC_48560</name>
    <name evidence="3" type="ORF">KTC_49210</name>
    <name evidence="4" type="ORF">KTC_49860</name>
</gene>
<protein>
    <submittedName>
        <fullName evidence="3">Uncharacterized protein</fullName>
    </submittedName>
</protein>
<evidence type="ECO:0000256" key="1">
    <source>
        <dbReference type="SAM" id="MobiDB-lite"/>
    </source>
</evidence>
<evidence type="ECO:0000313" key="3">
    <source>
        <dbReference type="EMBL" id="BBH90170.1"/>
    </source>
</evidence>
<name>A0A455SR44_9CHLR</name>
<dbReference type="EMBL" id="AP019376">
    <property type="protein sequence ID" value="BBH90170.1"/>
    <property type="molecule type" value="Genomic_DNA"/>
</dbReference>
<dbReference type="AlphaFoldDB" id="A0A455SR44"/>
<dbReference type="EMBL" id="AP019376">
    <property type="protein sequence ID" value="BBH90105.1"/>
    <property type="molecule type" value="Genomic_DNA"/>
</dbReference>
<proteinExistence type="predicted"/>
<reference evidence="3" key="1">
    <citation type="submission" date="2018-12" db="EMBL/GenBank/DDBJ databases">
        <title>Novel natural products biosynthetic potential of the class Ktedonobacteria.</title>
        <authorList>
            <person name="Zheng Y."/>
            <person name="Saitou A."/>
            <person name="Wang C.M."/>
            <person name="Toyoda A."/>
            <person name="Minakuchi Y."/>
            <person name="Sekiguchi Y."/>
            <person name="Ueda K."/>
            <person name="Takano H."/>
            <person name="Sakai Y."/>
            <person name="Yokota A."/>
            <person name="Yabe S."/>
        </authorList>
    </citation>
    <scope>NUCLEOTIDE SEQUENCE</scope>
    <source>
        <strain evidence="3">COM3</strain>
    </source>
</reference>
<dbReference type="EMBL" id="AP019376">
    <property type="protein sequence ID" value="BBH90235.1"/>
    <property type="molecule type" value="Genomic_DNA"/>
</dbReference>
<accession>A0A455SR44</accession>
<sequence length="138" mass="15743">MSKALFRQDCWYRTMQGELVHVIGYEADEPDTPYTIASFDGKQYFCNPLGREESGLFSLADAEIVEPPPGKEIFLFRAELILDIKVLAIDQETARMLAAEMLSPRSGDDHVIIMCHQKTHIQDREGPEHASMDEKENR</sequence>